<dbReference type="EMBL" id="RXGB01002027">
    <property type="protein sequence ID" value="TMW96657.1"/>
    <property type="molecule type" value="Genomic_DNA"/>
</dbReference>
<protein>
    <submittedName>
        <fullName evidence="2">Uncharacterized protein</fullName>
    </submittedName>
</protein>
<feature type="region of interest" description="Disordered" evidence="1">
    <location>
        <begin position="86"/>
        <end position="105"/>
    </location>
</feature>
<name>A0A6N2BPP0_SOLCI</name>
<organism evidence="2">
    <name type="scientific">Solanum chilense</name>
    <name type="common">Tomato</name>
    <name type="synonym">Lycopersicon chilense</name>
    <dbReference type="NCBI Taxonomy" id="4083"/>
    <lineage>
        <taxon>Eukaryota</taxon>
        <taxon>Viridiplantae</taxon>
        <taxon>Streptophyta</taxon>
        <taxon>Embryophyta</taxon>
        <taxon>Tracheophyta</taxon>
        <taxon>Spermatophyta</taxon>
        <taxon>Magnoliopsida</taxon>
        <taxon>eudicotyledons</taxon>
        <taxon>Gunneridae</taxon>
        <taxon>Pentapetalae</taxon>
        <taxon>asterids</taxon>
        <taxon>lamiids</taxon>
        <taxon>Solanales</taxon>
        <taxon>Solanaceae</taxon>
        <taxon>Solanoideae</taxon>
        <taxon>Solaneae</taxon>
        <taxon>Solanum</taxon>
        <taxon>Solanum subgen. Lycopersicon</taxon>
    </lineage>
</organism>
<feature type="compositionally biased region" description="Basic and acidic residues" evidence="1">
    <location>
        <begin position="86"/>
        <end position="97"/>
    </location>
</feature>
<comment type="caution">
    <text evidence="2">The sequence shown here is derived from an EMBL/GenBank/DDBJ whole genome shotgun (WGS) entry which is preliminary data.</text>
</comment>
<gene>
    <name evidence="2" type="ORF">EJD97_007041</name>
</gene>
<sequence length="105" mass="12081">MPYLSTKRGTTDWLAVLRVKPRDVIESLDKGGIMIAESNLPFQVVKFEVHEIDLNVIVDENIPLCGSNWEANEMVEPIYENLLLEHHELEENSRENEGETDDETE</sequence>
<proteinExistence type="predicted"/>
<reference evidence="2" key="1">
    <citation type="submission" date="2019-05" db="EMBL/GenBank/DDBJ databases">
        <title>The de novo reference genome and transcriptome assemblies of the wild tomato species Solanum chilense.</title>
        <authorList>
            <person name="Stam R."/>
            <person name="Nosenko T."/>
            <person name="Hoerger A.C."/>
            <person name="Stephan W."/>
            <person name="Seidel M.A."/>
            <person name="Kuhn J.M.M."/>
            <person name="Haberer G."/>
            <person name="Tellier A."/>
        </authorList>
    </citation>
    <scope>NUCLEOTIDE SEQUENCE</scope>
    <source>
        <tissue evidence="2">Mature leaves</tissue>
    </source>
</reference>
<evidence type="ECO:0000256" key="1">
    <source>
        <dbReference type="SAM" id="MobiDB-lite"/>
    </source>
</evidence>
<accession>A0A6N2BPP0</accession>
<evidence type="ECO:0000313" key="2">
    <source>
        <dbReference type="EMBL" id="TMW96657.1"/>
    </source>
</evidence>
<dbReference type="AlphaFoldDB" id="A0A6N2BPP0"/>